<keyword evidence="10" id="KW-1185">Reference proteome</keyword>
<feature type="domain" description="HTH myb-type" evidence="8">
    <location>
        <begin position="65"/>
        <end position="119"/>
    </location>
</feature>
<keyword evidence="3" id="KW-0805">Transcription regulation</keyword>
<evidence type="ECO:0000313" key="10">
    <source>
        <dbReference type="Proteomes" id="UP000823388"/>
    </source>
</evidence>
<evidence type="ECO:0000313" key="9">
    <source>
        <dbReference type="EMBL" id="KAG2574370.1"/>
    </source>
</evidence>
<dbReference type="GO" id="GO:0003700">
    <property type="term" value="F:DNA-binding transcription factor activity"/>
    <property type="evidence" value="ECO:0007669"/>
    <property type="project" value="UniProtKB-ARBA"/>
</dbReference>
<comment type="caution">
    <text evidence="9">The sequence shown here is derived from an EMBL/GenBank/DDBJ whole genome shotgun (WGS) entry which is preliminary data.</text>
</comment>
<feature type="domain" description="HTH myb-type" evidence="8">
    <location>
        <begin position="10"/>
        <end position="64"/>
    </location>
</feature>
<dbReference type="InterPro" id="IPR001005">
    <property type="entry name" value="SANT/Myb"/>
</dbReference>
<proteinExistence type="predicted"/>
<dbReference type="GO" id="GO:0005634">
    <property type="term" value="C:nucleus"/>
    <property type="evidence" value="ECO:0007669"/>
    <property type="project" value="UniProtKB-SubCell"/>
</dbReference>
<dbReference type="InterPro" id="IPR017930">
    <property type="entry name" value="Myb_dom"/>
</dbReference>
<dbReference type="PROSITE" id="PS51294">
    <property type="entry name" value="HTH_MYB"/>
    <property type="match status" value="2"/>
</dbReference>
<evidence type="ECO:0000256" key="1">
    <source>
        <dbReference type="ARBA" id="ARBA00004123"/>
    </source>
</evidence>
<evidence type="ECO:0000256" key="6">
    <source>
        <dbReference type="ARBA" id="ARBA00023242"/>
    </source>
</evidence>
<keyword evidence="2" id="KW-0677">Repeat</keyword>
<keyword evidence="4" id="KW-0238">DNA-binding</keyword>
<evidence type="ECO:0000256" key="5">
    <source>
        <dbReference type="ARBA" id="ARBA00023163"/>
    </source>
</evidence>
<evidence type="ECO:0000256" key="2">
    <source>
        <dbReference type="ARBA" id="ARBA00022737"/>
    </source>
</evidence>
<reference evidence="9" key="1">
    <citation type="submission" date="2020-05" db="EMBL/GenBank/DDBJ databases">
        <title>WGS assembly of Panicum virgatum.</title>
        <authorList>
            <person name="Lovell J.T."/>
            <person name="Jenkins J."/>
            <person name="Shu S."/>
            <person name="Juenger T.E."/>
            <person name="Schmutz J."/>
        </authorList>
    </citation>
    <scope>NUCLEOTIDE SEQUENCE</scope>
    <source>
        <strain evidence="9">AP13</strain>
    </source>
</reference>
<evidence type="ECO:0000259" key="8">
    <source>
        <dbReference type="PROSITE" id="PS51294"/>
    </source>
</evidence>
<dbReference type="InterPro" id="IPR009057">
    <property type="entry name" value="Homeodomain-like_sf"/>
</dbReference>
<dbReference type="AlphaFoldDB" id="A0A8T0QJG5"/>
<dbReference type="PANTHER" id="PTHR10641">
    <property type="entry name" value="MYB FAMILY TRANSCRIPTION FACTOR"/>
    <property type="match status" value="1"/>
</dbReference>
<accession>A0A8T0QJG5</accession>
<keyword evidence="5" id="KW-0804">Transcription</keyword>
<dbReference type="FunFam" id="1.10.10.60:FF:000349">
    <property type="entry name" value="Transcription factor MYB39"/>
    <property type="match status" value="1"/>
</dbReference>
<feature type="domain" description="Myb-like" evidence="7">
    <location>
        <begin position="65"/>
        <end position="115"/>
    </location>
</feature>
<dbReference type="GO" id="GO:0000976">
    <property type="term" value="F:transcription cis-regulatory region binding"/>
    <property type="evidence" value="ECO:0007669"/>
    <property type="project" value="UniProtKB-ARBA"/>
</dbReference>
<dbReference type="EMBL" id="CM029049">
    <property type="protein sequence ID" value="KAG2574370.1"/>
    <property type="molecule type" value="Genomic_DNA"/>
</dbReference>
<evidence type="ECO:0000256" key="3">
    <source>
        <dbReference type="ARBA" id="ARBA00023015"/>
    </source>
</evidence>
<feature type="domain" description="Myb-like" evidence="7">
    <location>
        <begin position="10"/>
        <end position="64"/>
    </location>
</feature>
<name>A0A8T0QJG5_PANVG</name>
<dbReference type="Proteomes" id="UP000823388">
    <property type="component" value="Chromosome 7K"/>
</dbReference>
<gene>
    <name evidence="9" type="ORF">PVAP13_7KG327000</name>
</gene>
<keyword evidence="6" id="KW-0539">Nucleus</keyword>
<comment type="subcellular location">
    <subcellularLocation>
        <location evidence="1">Nucleus</location>
    </subcellularLocation>
</comment>
<evidence type="ECO:0000259" key="7">
    <source>
        <dbReference type="PROSITE" id="PS50090"/>
    </source>
</evidence>
<protein>
    <submittedName>
        <fullName evidence="9">Uncharacterized protein</fullName>
    </submittedName>
</protein>
<dbReference type="Pfam" id="PF00249">
    <property type="entry name" value="Myb_DNA-binding"/>
    <property type="match status" value="2"/>
</dbReference>
<dbReference type="PANTHER" id="PTHR10641:SF1390">
    <property type="entry name" value="OS04G0593200 PROTEIN"/>
    <property type="match status" value="1"/>
</dbReference>
<dbReference type="CDD" id="cd00167">
    <property type="entry name" value="SANT"/>
    <property type="match status" value="2"/>
</dbReference>
<dbReference type="FunFam" id="1.10.10.60:FF:000001">
    <property type="entry name" value="MYB-related transcription factor"/>
    <property type="match status" value="1"/>
</dbReference>
<dbReference type="SUPFAM" id="SSF46689">
    <property type="entry name" value="Homeodomain-like"/>
    <property type="match status" value="1"/>
</dbReference>
<dbReference type="GO" id="GO:1901141">
    <property type="term" value="P:regulation of lignin biosynthetic process"/>
    <property type="evidence" value="ECO:0007669"/>
    <property type="project" value="UniProtKB-ARBA"/>
</dbReference>
<dbReference type="OrthoDB" id="2143914at2759"/>
<dbReference type="InterPro" id="IPR015495">
    <property type="entry name" value="Myb_TF_plants"/>
</dbReference>
<dbReference type="Gene3D" id="1.10.10.60">
    <property type="entry name" value="Homeodomain-like"/>
    <property type="match status" value="2"/>
</dbReference>
<sequence>MGRSPCCCHDAGVKKGPWTEEEDRALVEHIQRHGGHVGSWRNLPKAAGLNRCGKSCRLRWTNYLRPDIKRGNFTADEERLIIALHAELGNKWSTIATHLDGRTDNEIKNYWNTHIRKKLLRMGVDPVTHQRLPPDDVLIGGAAPGLPEALLSAAASLGGLNTVLMQAQALQLLLQAVSGGAAAGAGLVASFSPAADNAAMPPMLNASSIVPNSQDQQMMNLLAHANYQPADDYLSNLASFAEHDVVRQPNASAPAPAPAPALLVPASSSPQEVAAAADRRPVQGFSDLLSEAMEVPSMCSLEDEHFWKDLLAESNHLPL</sequence>
<dbReference type="PROSITE" id="PS50090">
    <property type="entry name" value="MYB_LIKE"/>
    <property type="match status" value="2"/>
</dbReference>
<evidence type="ECO:0000256" key="4">
    <source>
        <dbReference type="ARBA" id="ARBA00023125"/>
    </source>
</evidence>
<dbReference type="SMART" id="SM00717">
    <property type="entry name" value="SANT"/>
    <property type="match status" value="2"/>
</dbReference>
<organism evidence="9 10">
    <name type="scientific">Panicum virgatum</name>
    <name type="common">Blackwell switchgrass</name>
    <dbReference type="NCBI Taxonomy" id="38727"/>
    <lineage>
        <taxon>Eukaryota</taxon>
        <taxon>Viridiplantae</taxon>
        <taxon>Streptophyta</taxon>
        <taxon>Embryophyta</taxon>
        <taxon>Tracheophyta</taxon>
        <taxon>Spermatophyta</taxon>
        <taxon>Magnoliopsida</taxon>
        <taxon>Liliopsida</taxon>
        <taxon>Poales</taxon>
        <taxon>Poaceae</taxon>
        <taxon>PACMAD clade</taxon>
        <taxon>Panicoideae</taxon>
        <taxon>Panicodae</taxon>
        <taxon>Paniceae</taxon>
        <taxon>Panicinae</taxon>
        <taxon>Panicum</taxon>
        <taxon>Panicum sect. Hiantes</taxon>
    </lineage>
</organism>